<evidence type="ECO:0000313" key="10">
    <source>
        <dbReference type="EMBL" id="KIO47592.1"/>
    </source>
</evidence>
<sequence length="1108" mass="125444">MRKILLLIALFCPLMIFAQKDKDIRIIKGEVLDSITKEPLIGATVFIDPEAVEAKNFTPQGTATDLEGRFEMKLPKAVKYVMVSYIGYLTQKVDVSKGEDFKILLKLDQKQLDEVVVYSTGYQQLDKRKVTSSMVKVDMDDIKRVGVASVDQLLEGQVAGMTSIPTNGAPGAPNKMRIRSTVSLTGSTDPLWVMDGMILEGNDIPANFSDKDNIDELYNTSIAGVNPADIQDITVLKDAAATAIYGARAANGVIVITTKKGAKGKPRVNFSGGVFYTLKPDLGKLRLMNASEKVDFELDIASRSDLDYRSEYGEVSRILSRYGQLDALRQNGFSGISSDAQSEINALRNINTDWGDVIYRNAVNQQYNLSVSGGSDLARYYFSGGYYNEEGTTRGTDFERYNLTMKTDFDLFKNFNVGVSLFITDSKRKSYLTDADAFINPAYYSRTANPYLRVRDENGDYVYDKDIEGYSGRHLDFNFVEEMNNTDYTLKNRSIKPMISIDYKVASWLKLQTQFSMQLEHTASEKIADQNTYYVRKYREKARNGEGVSFLPDGGIIQNATTDMNQYQWKIQGEFDKVFADKHAVDVMMGLEMRGSKTTDIQTKGFGYDPNSLTTKPLVFPEGNTMINDASFRQYKKTFNEDRFLSYYMTASYTYDYRYTFFGSLRYDGSNMFGVDRKYKYLPLWSVSAAWNINQESFLSNVEWISDLKLRASYGIQGNVDKNTSPEIVGEWGNITILPGNNESNITVSSPPNQYLRWEKTKNWNGGLDVAVLNNRIALSVDVYHRVSDDLIGIRALPGENGFNYSTMNWAKLTNKGYEFSLSTVNVKTKDFRWAMDFNIAHNKSKINKINVRENSYEPSREGYSVGAVFSLKTAGLDENGLPVFLNKQGEKVSFYDFYGLEYGYMMGGFIPFLKSNLTAEEYRNLFTYEGTTEPKFTGGWINRFYYKNFDLTVSASFILDQTVQETPFYNPTSTSPGQNYSKKMLDVWSPSNPNGKYPRILGTNTEGADNWAYQWIGGMDQGSSFKNYDIWFKQMSYMRINSIRLGYTIPENAMKRIGFASARVSFEARNPFVFGGSYKGYFDPETYGSMYAQPLAKTFSCGLDLTF</sequence>
<dbReference type="SUPFAM" id="SSF56935">
    <property type="entry name" value="Porins"/>
    <property type="match status" value="1"/>
</dbReference>
<dbReference type="InterPro" id="IPR039426">
    <property type="entry name" value="TonB-dep_rcpt-like"/>
</dbReference>
<keyword evidence="4 7" id="KW-0812">Transmembrane</keyword>
<comment type="subcellular location">
    <subcellularLocation>
        <location evidence="1 7">Cell outer membrane</location>
        <topology evidence="1 7">Multi-pass membrane protein</topology>
    </subcellularLocation>
</comment>
<dbReference type="Gene3D" id="2.60.40.1120">
    <property type="entry name" value="Carboxypeptidase-like, regulatory domain"/>
    <property type="match status" value="1"/>
</dbReference>
<comment type="caution">
    <text evidence="10">The sequence shown here is derived from an EMBL/GenBank/DDBJ whole genome shotgun (WGS) entry which is preliminary data.</text>
</comment>
<keyword evidence="11" id="KW-1185">Reference proteome</keyword>
<dbReference type="Gene3D" id="2.170.130.10">
    <property type="entry name" value="TonB-dependent receptor, plug domain"/>
    <property type="match status" value="1"/>
</dbReference>
<dbReference type="InterPro" id="IPR023997">
    <property type="entry name" value="TonB-dep_OMP_SusC/RagA_CS"/>
</dbReference>
<dbReference type="SUPFAM" id="SSF49464">
    <property type="entry name" value="Carboxypeptidase regulatory domain-like"/>
    <property type="match status" value="1"/>
</dbReference>
<evidence type="ECO:0000256" key="2">
    <source>
        <dbReference type="ARBA" id="ARBA00022448"/>
    </source>
</evidence>
<proteinExistence type="inferred from homology"/>
<dbReference type="AlphaFoldDB" id="A0A0C3NMW7"/>
<evidence type="ECO:0000256" key="5">
    <source>
        <dbReference type="ARBA" id="ARBA00023136"/>
    </source>
</evidence>
<protein>
    <submittedName>
        <fullName evidence="10">TonB-dependent receptor</fullName>
    </submittedName>
</protein>
<feature type="domain" description="TonB-dependent receptor plug" evidence="9">
    <location>
        <begin position="126"/>
        <end position="253"/>
    </location>
</feature>
<evidence type="ECO:0000256" key="6">
    <source>
        <dbReference type="ARBA" id="ARBA00023237"/>
    </source>
</evidence>
<keyword evidence="5 7" id="KW-0472">Membrane</keyword>
<dbReference type="NCBIfam" id="TIGR04056">
    <property type="entry name" value="OMP_RagA_SusC"/>
    <property type="match status" value="1"/>
</dbReference>
<keyword evidence="2 7" id="KW-0813">Transport</keyword>
<accession>A0A0C3NMW7</accession>
<dbReference type="Pfam" id="PF13715">
    <property type="entry name" value="CarbopepD_reg_2"/>
    <property type="match status" value="1"/>
</dbReference>
<dbReference type="GO" id="GO:0009279">
    <property type="term" value="C:cell outer membrane"/>
    <property type="evidence" value="ECO:0007669"/>
    <property type="project" value="UniProtKB-SubCell"/>
</dbReference>
<dbReference type="NCBIfam" id="TIGR04057">
    <property type="entry name" value="SusC_RagA_signa"/>
    <property type="match status" value="1"/>
</dbReference>
<dbReference type="InterPro" id="IPR012910">
    <property type="entry name" value="Plug_dom"/>
</dbReference>
<evidence type="ECO:0000256" key="4">
    <source>
        <dbReference type="ARBA" id="ARBA00022692"/>
    </source>
</evidence>
<dbReference type="Gene3D" id="2.40.170.20">
    <property type="entry name" value="TonB-dependent receptor, beta-barrel domain"/>
    <property type="match status" value="1"/>
</dbReference>
<evidence type="ECO:0000256" key="3">
    <source>
        <dbReference type="ARBA" id="ARBA00022452"/>
    </source>
</evidence>
<keyword evidence="6 7" id="KW-0998">Cell outer membrane</keyword>
<dbReference type="InterPro" id="IPR036942">
    <property type="entry name" value="Beta-barrel_TonB_sf"/>
</dbReference>
<reference evidence="10 11" key="1">
    <citation type="submission" date="2014-07" db="EMBL/GenBank/DDBJ databases">
        <title>Porphyromonadaceae bacterium OUH 308042 = ATCC BAA-2681 = DSM 28342 draft genome.</title>
        <authorList>
            <person name="Sydenham T.V."/>
            <person name="Hasman H."/>
            <person name="Justensen U.S."/>
        </authorList>
    </citation>
    <scope>NUCLEOTIDE SEQUENCE [LARGE SCALE GENOMIC DNA]</scope>
    <source>
        <strain evidence="10 11">OUH 308042</strain>
    </source>
</reference>
<organism evidence="10 11">
    <name type="scientific">Sanguibacteroides justesenii</name>
    <dbReference type="NCBI Taxonomy" id="1547597"/>
    <lineage>
        <taxon>Bacteria</taxon>
        <taxon>Pseudomonadati</taxon>
        <taxon>Bacteroidota</taxon>
        <taxon>Bacteroidia</taxon>
        <taxon>Bacteroidales</taxon>
        <taxon>Porphyromonadaceae</taxon>
        <taxon>Sanguibacteroides</taxon>
    </lineage>
</organism>
<name>A0A0C3NMW7_9PORP</name>
<feature type="chain" id="PRO_5043118960" evidence="8">
    <location>
        <begin position="19"/>
        <end position="1108"/>
    </location>
</feature>
<feature type="signal peptide" evidence="8">
    <location>
        <begin position="1"/>
        <end position="18"/>
    </location>
</feature>
<dbReference type="Proteomes" id="UP000031980">
    <property type="component" value="Unassembled WGS sequence"/>
</dbReference>
<dbReference type="InterPro" id="IPR037066">
    <property type="entry name" value="Plug_dom_sf"/>
</dbReference>
<evidence type="ECO:0000256" key="7">
    <source>
        <dbReference type="PROSITE-ProRule" id="PRU01360"/>
    </source>
</evidence>
<keyword evidence="3 7" id="KW-1134">Transmembrane beta strand</keyword>
<comment type="similarity">
    <text evidence="7">Belongs to the TonB-dependent receptor family.</text>
</comment>
<dbReference type="Pfam" id="PF07715">
    <property type="entry name" value="Plug"/>
    <property type="match status" value="1"/>
</dbReference>
<dbReference type="EMBL" id="JPIU01000013">
    <property type="protein sequence ID" value="KIO47592.1"/>
    <property type="molecule type" value="Genomic_DNA"/>
</dbReference>
<dbReference type="PROSITE" id="PS52016">
    <property type="entry name" value="TONB_DEPENDENT_REC_3"/>
    <property type="match status" value="1"/>
</dbReference>
<dbReference type="OrthoDB" id="9768177at2"/>
<evidence type="ECO:0000256" key="8">
    <source>
        <dbReference type="SAM" id="SignalP"/>
    </source>
</evidence>
<dbReference type="RefSeq" id="WP_041504640.1">
    <property type="nucleotide sequence ID" value="NZ_JPIU01000013.1"/>
</dbReference>
<gene>
    <name evidence="10" type="ORF">BA92_00215</name>
</gene>
<dbReference type="InterPro" id="IPR008969">
    <property type="entry name" value="CarboxyPept-like_regulatory"/>
</dbReference>
<dbReference type="InterPro" id="IPR023996">
    <property type="entry name" value="TonB-dep_OMP_SusC/RagA"/>
</dbReference>
<evidence type="ECO:0000259" key="9">
    <source>
        <dbReference type="Pfam" id="PF07715"/>
    </source>
</evidence>
<evidence type="ECO:0000313" key="11">
    <source>
        <dbReference type="Proteomes" id="UP000031980"/>
    </source>
</evidence>
<evidence type="ECO:0000256" key="1">
    <source>
        <dbReference type="ARBA" id="ARBA00004571"/>
    </source>
</evidence>
<keyword evidence="10" id="KW-0675">Receptor</keyword>
<keyword evidence="8" id="KW-0732">Signal</keyword>